<proteinExistence type="inferred from homology"/>
<dbReference type="STRING" id="88036.D8SF52"/>
<dbReference type="OrthoDB" id="2020675at2759"/>
<dbReference type="Pfam" id="PF00953">
    <property type="entry name" value="Glycos_transf_4"/>
    <property type="match status" value="1"/>
</dbReference>
<dbReference type="Proteomes" id="UP000001514">
    <property type="component" value="Unassembled WGS sequence"/>
</dbReference>
<sequence length="325" mass="33864">PFVCSLVATGCLGSYCVPLLAKLKAQQIFRVEGPASHLSKAGTPTMGGLFFIPVGVGVARAVTRFSSTEVAGVAAATLVFAAIGLLDDFLSLAKKHNYGVPGPIKFLLEVVSGVCFFFWLDSAGLPSPYKVKNLVPLPPPVGLWNIGKWYLPLTAFCFAAMANGVNLTDGLDGLAGGTAALAFAGMAVAVLPIYPALGVFGASMAGACVGFLLHNRHKASVFMGDTGSLALGAALAAMASCTGLFLPLFIASGVFVIETVSVMAQVAYFRYTKRVHGTGRRLLRMAPFHHHLEHLGMKELHIVAGAYLVSALLVTFAAHVGLISA</sequence>
<dbReference type="PROSITE" id="PS01348">
    <property type="entry name" value="MRAY_2"/>
    <property type="match status" value="1"/>
</dbReference>
<dbReference type="Pfam" id="PF10555">
    <property type="entry name" value="MraY_sig1"/>
    <property type="match status" value="1"/>
</dbReference>
<dbReference type="PANTHER" id="PTHR22926:SF5">
    <property type="entry name" value="PHOSPHO-N-ACETYLMURAMOYL-PENTAPEPTIDE-TRANSFERASE HOMOLOG"/>
    <property type="match status" value="1"/>
</dbReference>
<feature type="transmembrane region" description="Helical" evidence="7">
    <location>
        <begin position="226"/>
        <end position="246"/>
    </location>
</feature>
<keyword evidence="9" id="KW-1185">Reference proteome</keyword>
<feature type="transmembrane region" description="Helical" evidence="7">
    <location>
        <begin position="149"/>
        <end position="167"/>
    </location>
</feature>
<protein>
    <recommendedName>
        <fullName evidence="10">Phospho-N-acetylmuramoyl-pentapeptide-transferase</fullName>
    </recommendedName>
</protein>
<evidence type="ECO:0000256" key="3">
    <source>
        <dbReference type="ARBA" id="ARBA00022679"/>
    </source>
</evidence>
<name>D8SF52_SELML</name>
<evidence type="ECO:0000256" key="7">
    <source>
        <dbReference type="SAM" id="Phobius"/>
    </source>
</evidence>
<evidence type="ECO:0000256" key="1">
    <source>
        <dbReference type="ARBA" id="ARBA00004141"/>
    </source>
</evidence>
<feature type="transmembrane region" description="Helical" evidence="7">
    <location>
        <begin position="252"/>
        <end position="271"/>
    </location>
</feature>
<organism evidence="9">
    <name type="scientific">Selaginella moellendorffii</name>
    <name type="common">Spikemoss</name>
    <dbReference type="NCBI Taxonomy" id="88036"/>
    <lineage>
        <taxon>Eukaryota</taxon>
        <taxon>Viridiplantae</taxon>
        <taxon>Streptophyta</taxon>
        <taxon>Embryophyta</taxon>
        <taxon>Tracheophyta</taxon>
        <taxon>Lycopodiopsida</taxon>
        <taxon>Selaginellales</taxon>
        <taxon>Selaginellaceae</taxon>
        <taxon>Selaginella</taxon>
    </lineage>
</organism>
<dbReference type="InterPro" id="IPR018480">
    <property type="entry name" value="PNAcMuramoyl-5peptid_Trfase_CS"/>
</dbReference>
<gene>
    <name evidence="8" type="ORF">SELMODRAFT_115433</name>
</gene>
<dbReference type="Gramene" id="EFJ16981">
    <property type="protein sequence ID" value="EFJ16981"/>
    <property type="gene ID" value="SELMODRAFT_115433"/>
</dbReference>
<feature type="transmembrane region" description="Helical" evidence="7">
    <location>
        <begin position="300"/>
        <end position="323"/>
    </location>
</feature>
<dbReference type="FunCoup" id="D8SF52">
    <property type="interactions" value="33"/>
</dbReference>
<reference evidence="8 9" key="1">
    <citation type="journal article" date="2011" name="Science">
        <title>The Selaginella genome identifies genetic changes associated with the evolution of vascular plants.</title>
        <authorList>
            <person name="Banks J.A."/>
            <person name="Nishiyama T."/>
            <person name="Hasebe M."/>
            <person name="Bowman J.L."/>
            <person name="Gribskov M."/>
            <person name="dePamphilis C."/>
            <person name="Albert V.A."/>
            <person name="Aono N."/>
            <person name="Aoyama T."/>
            <person name="Ambrose B.A."/>
            <person name="Ashton N.W."/>
            <person name="Axtell M.J."/>
            <person name="Barker E."/>
            <person name="Barker M.S."/>
            <person name="Bennetzen J.L."/>
            <person name="Bonawitz N.D."/>
            <person name="Chapple C."/>
            <person name="Cheng C."/>
            <person name="Correa L.G."/>
            <person name="Dacre M."/>
            <person name="DeBarry J."/>
            <person name="Dreyer I."/>
            <person name="Elias M."/>
            <person name="Engstrom E.M."/>
            <person name="Estelle M."/>
            <person name="Feng L."/>
            <person name="Finet C."/>
            <person name="Floyd S.K."/>
            <person name="Frommer W.B."/>
            <person name="Fujita T."/>
            <person name="Gramzow L."/>
            <person name="Gutensohn M."/>
            <person name="Harholt J."/>
            <person name="Hattori M."/>
            <person name="Heyl A."/>
            <person name="Hirai T."/>
            <person name="Hiwatashi Y."/>
            <person name="Ishikawa M."/>
            <person name="Iwata M."/>
            <person name="Karol K.G."/>
            <person name="Koehler B."/>
            <person name="Kolukisaoglu U."/>
            <person name="Kubo M."/>
            <person name="Kurata T."/>
            <person name="Lalonde S."/>
            <person name="Li K."/>
            <person name="Li Y."/>
            <person name="Litt A."/>
            <person name="Lyons E."/>
            <person name="Manning G."/>
            <person name="Maruyama T."/>
            <person name="Michael T.P."/>
            <person name="Mikami K."/>
            <person name="Miyazaki S."/>
            <person name="Morinaga S."/>
            <person name="Murata T."/>
            <person name="Mueller-Roeber B."/>
            <person name="Nelson D.R."/>
            <person name="Obara M."/>
            <person name="Oguri Y."/>
            <person name="Olmstead R.G."/>
            <person name="Onodera N."/>
            <person name="Petersen B.L."/>
            <person name="Pils B."/>
            <person name="Prigge M."/>
            <person name="Rensing S.A."/>
            <person name="Riano-Pachon D.M."/>
            <person name="Roberts A.W."/>
            <person name="Sato Y."/>
            <person name="Scheller H.V."/>
            <person name="Schulz B."/>
            <person name="Schulz C."/>
            <person name="Shakirov E.V."/>
            <person name="Shibagaki N."/>
            <person name="Shinohara N."/>
            <person name="Shippen D.E."/>
            <person name="Soerensen I."/>
            <person name="Sotooka R."/>
            <person name="Sugimoto N."/>
            <person name="Sugita M."/>
            <person name="Sumikawa N."/>
            <person name="Tanurdzic M."/>
            <person name="Theissen G."/>
            <person name="Ulvskov P."/>
            <person name="Wakazuki S."/>
            <person name="Weng J.K."/>
            <person name="Willats W.W."/>
            <person name="Wipf D."/>
            <person name="Wolf P.G."/>
            <person name="Yang L."/>
            <person name="Zimmer A.D."/>
            <person name="Zhu Q."/>
            <person name="Mitros T."/>
            <person name="Hellsten U."/>
            <person name="Loque D."/>
            <person name="Otillar R."/>
            <person name="Salamov A."/>
            <person name="Schmutz J."/>
            <person name="Shapiro H."/>
            <person name="Lindquist E."/>
            <person name="Lucas S."/>
            <person name="Rokhsar D."/>
            <person name="Grigoriev I.V."/>
        </authorList>
    </citation>
    <scope>NUCLEOTIDE SEQUENCE [LARGE SCALE GENOMIC DNA]</scope>
</reference>
<dbReference type="PROSITE" id="PS01347">
    <property type="entry name" value="MRAY_1"/>
    <property type="match status" value="1"/>
</dbReference>
<dbReference type="NCBIfam" id="TIGR00445">
    <property type="entry name" value="mraY"/>
    <property type="match status" value="1"/>
</dbReference>
<keyword evidence="3" id="KW-0808">Transferase</keyword>
<dbReference type="EMBL" id="GL377616">
    <property type="protein sequence ID" value="EFJ16981.1"/>
    <property type="molecule type" value="Genomic_DNA"/>
</dbReference>
<evidence type="ECO:0000256" key="5">
    <source>
        <dbReference type="ARBA" id="ARBA00022989"/>
    </source>
</evidence>
<keyword evidence="5 7" id="KW-1133">Transmembrane helix</keyword>
<keyword evidence="4 7" id="KW-0812">Transmembrane</keyword>
<evidence type="ECO:0000256" key="2">
    <source>
        <dbReference type="ARBA" id="ARBA00005583"/>
    </source>
</evidence>
<evidence type="ECO:0008006" key="10">
    <source>
        <dbReference type="Google" id="ProtNLM"/>
    </source>
</evidence>
<dbReference type="PANTHER" id="PTHR22926">
    <property type="entry name" value="PHOSPHO-N-ACETYLMURAMOYL-PENTAPEPTIDE-TRANSFERASE"/>
    <property type="match status" value="1"/>
</dbReference>
<dbReference type="eggNOG" id="ENOG502QPYQ">
    <property type="taxonomic scope" value="Eukaryota"/>
</dbReference>
<accession>D8SF52</accession>
<dbReference type="InterPro" id="IPR003524">
    <property type="entry name" value="PNAcMuramoyl-5peptid_Trfase"/>
</dbReference>
<evidence type="ECO:0000256" key="6">
    <source>
        <dbReference type="ARBA" id="ARBA00023136"/>
    </source>
</evidence>
<dbReference type="GO" id="GO:0071555">
    <property type="term" value="P:cell wall organization"/>
    <property type="evidence" value="ECO:0000318"/>
    <property type="project" value="GO_Central"/>
</dbReference>
<dbReference type="GO" id="GO:0005886">
    <property type="term" value="C:plasma membrane"/>
    <property type="evidence" value="ECO:0000318"/>
    <property type="project" value="GO_Central"/>
</dbReference>
<dbReference type="GO" id="GO:0044038">
    <property type="term" value="P:cell wall macromolecule biosynthetic process"/>
    <property type="evidence" value="ECO:0000318"/>
    <property type="project" value="GO_Central"/>
</dbReference>
<feature type="transmembrane region" description="Helical" evidence="7">
    <location>
        <begin position="70"/>
        <end position="90"/>
    </location>
</feature>
<dbReference type="GO" id="GO:0008963">
    <property type="term" value="F:phospho-N-acetylmuramoyl-pentapeptide-transferase activity"/>
    <property type="evidence" value="ECO:0007669"/>
    <property type="project" value="InterPro"/>
</dbReference>
<dbReference type="InterPro" id="IPR000715">
    <property type="entry name" value="Glycosyl_transferase_4"/>
</dbReference>
<feature type="transmembrane region" description="Helical" evidence="7">
    <location>
        <begin position="174"/>
        <end position="191"/>
    </location>
</feature>
<evidence type="ECO:0000256" key="4">
    <source>
        <dbReference type="ARBA" id="ARBA00022692"/>
    </source>
</evidence>
<feature type="transmembrane region" description="Helical" evidence="7">
    <location>
        <begin position="102"/>
        <end position="120"/>
    </location>
</feature>
<evidence type="ECO:0000313" key="9">
    <source>
        <dbReference type="Proteomes" id="UP000001514"/>
    </source>
</evidence>
<keyword evidence="6 7" id="KW-0472">Membrane</keyword>
<dbReference type="OMA" id="DTPTMGG"/>
<comment type="similarity">
    <text evidence="2">Belongs to the glycosyltransferase 4 family. MraY subfamily.</text>
</comment>
<dbReference type="HOGENOM" id="CLU_023982_0_2_1"/>
<evidence type="ECO:0000313" key="8">
    <source>
        <dbReference type="EMBL" id="EFJ16981.1"/>
    </source>
</evidence>
<comment type="subcellular location">
    <subcellularLocation>
        <location evidence="1">Membrane</location>
        <topology evidence="1">Multi-pass membrane protein</topology>
    </subcellularLocation>
</comment>
<dbReference type="GO" id="GO:0016780">
    <property type="term" value="F:phosphotransferase activity, for other substituted phosphate groups"/>
    <property type="evidence" value="ECO:0000318"/>
    <property type="project" value="GO_Central"/>
</dbReference>
<dbReference type="AlphaFoldDB" id="D8SF52"/>
<dbReference type="InParanoid" id="D8SF52"/>
<feature type="non-terminal residue" evidence="8">
    <location>
        <position position="1"/>
    </location>
</feature>
<dbReference type="KEGG" id="smo:SELMODRAFT_115433"/>
<dbReference type="CDD" id="cd06852">
    <property type="entry name" value="GT_MraY"/>
    <property type="match status" value="1"/>
</dbReference>